<reference evidence="2" key="3">
    <citation type="submission" date="2025-08" db="UniProtKB">
        <authorList>
            <consortium name="Ensembl"/>
        </authorList>
    </citation>
    <scope>IDENTIFICATION</scope>
</reference>
<organism evidence="2 3">
    <name type="scientific">Ciona intestinalis</name>
    <name type="common">Transparent sea squirt</name>
    <name type="synonym">Ascidia intestinalis</name>
    <dbReference type="NCBI Taxonomy" id="7719"/>
    <lineage>
        <taxon>Eukaryota</taxon>
        <taxon>Metazoa</taxon>
        <taxon>Chordata</taxon>
        <taxon>Tunicata</taxon>
        <taxon>Ascidiacea</taxon>
        <taxon>Phlebobranchia</taxon>
        <taxon>Cionidae</taxon>
        <taxon>Ciona</taxon>
    </lineage>
</organism>
<keyword evidence="3" id="KW-1185">Reference proteome</keyword>
<dbReference type="AlphaFoldDB" id="H2XJY6"/>
<proteinExistence type="predicted"/>
<dbReference type="InterPro" id="IPR054708">
    <property type="entry name" value="MTPAP-like_central"/>
</dbReference>
<dbReference type="InParanoid" id="H2XJY6"/>
<evidence type="ECO:0000313" key="3">
    <source>
        <dbReference type="Proteomes" id="UP000008144"/>
    </source>
</evidence>
<evidence type="ECO:0000313" key="2">
    <source>
        <dbReference type="Ensembl" id="ENSCINP00000029968.1"/>
    </source>
</evidence>
<dbReference type="EMBL" id="EAAA01002689">
    <property type="status" value="NOT_ANNOTATED_CDS"/>
    <property type="molecule type" value="Genomic_DNA"/>
</dbReference>
<dbReference type="GO" id="GO:0031123">
    <property type="term" value="P:RNA 3'-end processing"/>
    <property type="evidence" value="ECO:0000318"/>
    <property type="project" value="GO_Central"/>
</dbReference>
<dbReference type="InterPro" id="IPR043519">
    <property type="entry name" value="NT_sf"/>
</dbReference>
<reference evidence="3" key="1">
    <citation type="journal article" date="2002" name="Science">
        <title>The draft genome of Ciona intestinalis: insights into chordate and vertebrate origins.</title>
        <authorList>
            <person name="Dehal P."/>
            <person name="Satou Y."/>
            <person name="Campbell R.K."/>
            <person name="Chapman J."/>
            <person name="Degnan B."/>
            <person name="De Tomaso A."/>
            <person name="Davidson B."/>
            <person name="Di Gregorio A."/>
            <person name="Gelpke M."/>
            <person name="Goodstein D.M."/>
            <person name="Harafuji N."/>
            <person name="Hastings K.E."/>
            <person name="Ho I."/>
            <person name="Hotta K."/>
            <person name="Huang W."/>
            <person name="Kawashima T."/>
            <person name="Lemaire P."/>
            <person name="Martinez D."/>
            <person name="Meinertzhagen I.A."/>
            <person name="Necula S."/>
            <person name="Nonaka M."/>
            <person name="Putnam N."/>
            <person name="Rash S."/>
            <person name="Saiga H."/>
            <person name="Satake M."/>
            <person name="Terry A."/>
            <person name="Yamada L."/>
            <person name="Wang H.G."/>
            <person name="Awazu S."/>
            <person name="Azumi K."/>
            <person name="Boore J."/>
            <person name="Branno M."/>
            <person name="Chin-Bow S."/>
            <person name="DeSantis R."/>
            <person name="Doyle S."/>
            <person name="Francino P."/>
            <person name="Keys D.N."/>
            <person name="Haga S."/>
            <person name="Hayashi H."/>
            <person name="Hino K."/>
            <person name="Imai K.S."/>
            <person name="Inaba K."/>
            <person name="Kano S."/>
            <person name="Kobayashi K."/>
            <person name="Kobayashi M."/>
            <person name="Lee B.I."/>
            <person name="Makabe K.W."/>
            <person name="Manohar C."/>
            <person name="Matassi G."/>
            <person name="Medina M."/>
            <person name="Mochizuki Y."/>
            <person name="Mount S."/>
            <person name="Morishita T."/>
            <person name="Miura S."/>
            <person name="Nakayama A."/>
            <person name="Nishizaka S."/>
            <person name="Nomoto H."/>
            <person name="Ohta F."/>
            <person name="Oishi K."/>
            <person name="Rigoutsos I."/>
            <person name="Sano M."/>
            <person name="Sasaki A."/>
            <person name="Sasakura Y."/>
            <person name="Shoguchi E."/>
            <person name="Shin-i T."/>
            <person name="Spagnuolo A."/>
            <person name="Stainier D."/>
            <person name="Suzuki M.M."/>
            <person name="Tassy O."/>
            <person name="Takatori N."/>
            <person name="Tokuoka M."/>
            <person name="Yagi K."/>
            <person name="Yoshizaki F."/>
            <person name="Wada S."/>
            <person name="Zhang C."/>
            <person name="Hyatt P.D."/>
            <person name="Larimer F."/>
            <person name="Detter C."/>
            <person name="Doggett N."/>
            <person name="Glavina T."/>
            <person name="Hawkins T."/>
            <person name="Richardson P."/>
            <person name="Lucas S."/>
            <person name="Kohara Y."/>
            <person name="Levine M."/>
            <person name="Satoh N."/>
            <person name="Rokhsar D.S."/>
        </authorList>
    </citation>
    <scope>NUCLEOTIDE SEQUENCE [LARGE SCALE GENOMIC DNA]</scope>
</reference>
<accession>H2XJY6</accession>
<evidence type="ECO:0000259" key="1">
    <source>
        <dbReference type="Pfam" id="PF22600"/>
    </source>
</evidence>
<name>H2XJY6_CIOIN</name>
<dbReference type="SUPFAM" id="SSF81301">
    <property type="entry name" value="Nucleotidyltransferase"/>
    <property type="match status" value="1"/>
</dbReference>
<dbReference type="Pfam" id="PF22600">
    <property type="entry name" value="MTPAP-like_central"/>
    <property type="match status" value="1"/>
</dbReference>
<feature type="domain" description="Poly(A) RNA polymerase mitochondrial-like central palm" evidence="1">
    <location>
        <begin position="185"/>
        <end position="249"/>
    </location>
</feature>
<dbReference type="Proteomes" id="UP000008144">
    <property type="component" value="Chromosome 8"/>
</dbReference>
<reference evidence="2" key="2">
    <citation type="journal article" date="2008" name="Genome Biol.">
        <title>Improved genome assembly and evidence-based global gene model set for the chordate Ciona intestinalis: new insight into intron and operon populations.</title>
        <authorList>
            <person name="Satou Y."/>
            <person name="Mineta K."/>
            <person name="Ogasawara M."/>
            <person name="Sasakura Y."/>
            <person name="Shoguchi E."/>
            <person name="Ueno K."/>
            <person name="Yamada L."/>
            <person name="Matsumoto J."/>
            <person name="Wasserscheid J."/>
            <person name="Dewar K."/>
            <person name="Wiley G.B."/>
            <person name="Macmil S.L."/>
            <person name="Roe B.A."/>
            <person name="Zeller R.W."/>
            <person name="Hastings K.E."/>
            <person name="Lemaire P."/>
            <person name="Lindquist E."/>
            <person name="Endo T."/>
            <person name="Hotta K."/>
            <person name="Inaba K."/>
        </authorList>
    </citation>
    <scope>NUCLEOTIDE SEQUENCE [LARGE SCALE GENOMIC DNA]</scope>
    <source>
        <strain evidence="2">wild type</strain>
    </source>
</reference>
<dbReference type="Gene3D" id="3.30.460.10">
    <property type="entry name" value="Beta Polymerase, domain 2"/>
    <property type="match status" value="1"/>
</dbReference>
<sequence>MSLRTFCTHSIRFSKRSISGISLRLISQSHKSIIEKESSISCEPKDVLFDTSISYPQIMSRLRKQAQHSILLQLDVSERDNANLLLKEVKTFCSHVGDVQYIAPYYIKVKNGRLCSYLVEFKDLNSIHKLSLLSDDGKLRTRIAKLKPNELKLSHANDSSKPPTEKVLAHTHSEFVQSMMRASSISEQTNLFYTYCSATNKNLRAKFFLSSVVEDFFNYKIESNLTAVPFGSSMAGFSTPSSDLDVSITNIETVP</sequence>
<dbReference type="Ensembl" id="ENSCINT00000031852.1">
    <property type="protein sequence ID" value="ENSCINP00000029968.1"/>
    <property type="gene ID" value="ENSCING00000023200.1"/>
</dbReference>
<dbReference type="GO" id="GO:0050265">
    <property type="term" value="F:RNA uridylyltransferase activity"/>
    <property type="evidence" value="ECO:0000318"/>
    <property type="project" value="GO_Central"/>
</dbReference>
<dbReference type="HOGENOM" id="CLU_1092060_0_0_1"/>
<protein>
    <recommendedName>
        <fullName evidence="1">Poly(A) RNA polymerase mitochondrial-like central palm domain-containing protein</fullName>
    </recommendedName>
</protein>
<reference evidence="2" key="4">
    <citation type="submission" date="2025-09" db="UniProtKB">
        <authorList>
            <consortium name="Ensembl"/>
        </authorList>
    </citation>
    <scope>IDENTIFICATION</scope>
</reference>